<accession>A0A1G8D880</accession>
<evidence type="ECO:0000259" key="3">
    <source>
        <dbReference type="Pfam" id="PF01555"/>
    </source>
</evidence>
<dbReference type="STRING" id="405671.SAMN05421827_12843"/>
<evidence type="ECO:0000256" key="1">
    <source>
        <dbReference type="ARBA" id="ARBA00022603"/>
    </source>
</evidence>
<evidence type="ECO:0000256" key="2">
    <source>
        <dbReference type="ARBA" id="ARBA00022679"/>
    </source>
</evidence>
<reference evidence="5" key="1">
    <citation type="submission" date="2016-10" db="EMBL/GenBank/DDBJ databases">
        <authorList>
            <person name="Varghese N."/>
            <person name="Submissions S."/>
        </authorList>
    </citation>
    <scope>NUCLEOTIDE SEQUENCE [LARGE SCALE GENOMIC DNA]</scope>
    <source>
        <strain evidence="5">DSM 17933</strain>
    </source>
</reference>
<dbReference type="GO" id="GO:0003677">
    <property type="term" value="F:DNA binding"/>
    <property type="evidence" value="ECO:0007669"/>
    <property type="project" value="InterPro"/>
</dbReference>
<dbReference type="OrthoDB" id="9800801at2"/>
<evidence type="ECO:0000313" key="4">
    <source>
        <dbReference type="EMBL" id="SDH53901.1"/>
    </source>
</evidence>
<evidence type="ECO:0000313" key="5">
    <source>
        <dbReference type="Proteomes" id="UP000199643"/>
    </source>
</evidence>
<dbReference type="InterPro" id="IPR029063">
    <property type="entry name" value="SAM-dependent_MTases_sf"/>
</dbReference>
<dbReference type="InterPro" id="IPR002941">
    <property type="entry name" value="DNA_methylase_N4/N6"/>
</dbReference>
<dbReference type="GO" id="GO:0032259">
    <property type="term" value="P:methylation"/>
    <property type="evidence" value="ECO:0007669"/>
    <property type="project" value="UniProtKB-KW"/>
</dbReference>
<dbReference type="EMBL" id="FNCH01000028">
    <property type="protein sequence ID" value="SDH53901.1"/>
    <property type="molecule type" value="Genomic_DNA"/>
</dbReference>
<dbReference type="AlphaFoldDB" id="A0A1G8D880"/>
<proteinExistence type="predicted"/>
<organism evidence="4 5">
    <name type="scientific">Pedobacter terrae</name>
    <dbReference type="NCBI Taxonomy" id="405671"/>
    <lineage>
        <taxon>Bacteria</taxon>
        <taxon>Pseudomonadati</taxon>
        <taxon>Bacteroidota</taxon>
        <taxon>Sphingobacteriia</taxon>
        <taxon>Sphingobacteriales</taxon>
        <taxon>Sphingobacteriaceae</taxon>
        <taxon>Pedobacter</taxon>
    </lineage>
</organism>
<name>A0A1G8D880_9SPHI</name>
<keyword evidence="1 4" id="KW-0489">Methyltransferase</keyword>
<protein>
    <submittedName>
        <fullName evidence="4">DNA methylase</fullName>
    </submittedName>
</protein>
<dbReference type="Gene3D" id="3.40.50.150">
    <property type="entry name" value="Vaccinia Virus protein VP39"/>
    <property type="match status" value="2"/>
</dbReference>
<dbReference type="RefSeq" id="WP_090504152.1">
    <property type="nucleotide sequence ID" value="NZ_FNCH01000028.1"/>
</dbReference>
<keyword evidence="2" id="KW-0808">Transferase</keyword>
<gene>
    <name evidence="4" type="ORF">SAMN05421827_12843</name>
</gene>
<dbReference type="Proteomes" id="UP000199643">
    <property type="component" value="Unassembled WGS sequence"/>
</dbReference>
<sequence length="442" mass="50763">MARISEERIVHDNLKFDDLVIQYREMIQALQLKFPVTDGSKFATEVNFKNNRSVAKHNWFDYKHGYSEALVSSIIEHNSPNKNSYILDPYCGVGTTNLAAQSLGYKSIGFDINPVAILAASVKCAFYSVEDKTTITKLIDDFKPPRPFMLPIVGKVIISSFSNDDLNALLSIRAFVEEIDANEKVRNFFRLAYLSIIERCSTRSKDGNGLKLNPNKKPVGDIYQFYLDKCKFMFSELSDSNYDTQQNFHSSSLKRFADSTNKYDSKVALAIFSPPYANCFDYCEVYKLELWLGGYVESYKDFALYRDIAMRSHVNSKFDHTFSYLDDKVDLTANLISTMNIWNKNIPDMIRGYFDDTQQLLKSMHRMLEVGGKAYIVVANSGYKGVLVPTDLFIADIATNVGYKVNTIMYARRIRASSQQMHILHNDYERMMRETVIEIEKY</sequence>
<feature type="domain" description="DNA methylase N-4/N-6" evidence="3">
    <location>
        <begin position="50"/>
        <end position="117"/>
    </location>
</feature>
<keyword evidence="5" id="KW-1185">Reference proteome</keyword>
<dbReference type="Pfam" id="PF01555">
    <property type="entry name" value="N6_N4_Mtase"/>
    <property type="match status" value="1"/>
</dbReference>
<dbReference type="GO" id="GO:0008170">
    <property type="term" value="F:N-methyltransferase activity"/>
    <property type="evidence" value="ECO:0007669"/>
    <property type="project" value="InterPro"/>
</dbReference>
<dbReference type="SUPFAM" id="SSF53335">
    <property type="entry name" value="S-adenosyl-L-methionine-dependent methyltransferases"/>
    <property type="match status" value="3"/>
</dbReference>